<evidence type="ECO:0000256" key="5">
    <source>
        <dbReference type="ARBA" id="ARBA00023002"/>
    </source>
</evidence>
<keyword evidence="4" id="KW-0223">Dioxygenase</keyword>
<keyword evidence="3 7" id="KW-0479">Metal-binding</keyword>
<dbReference type="GO" id="GO:0016705">
    <property type="term" value="F:oxidoreductase activity, acting on paired donors, with incorporation or reduction of molecular oxygen"/>
    <property type="evidence" value="ECO:0007669"/>
    <property type="project" value="InterPro"/>
</dbReference>
<sequence length="1061" mass="118360">MSGLSRTFSSRFSVKSQANGSAASPTAEAAYHPSVDSAANKALAAVKDLMKRAAEDINESTLSAVLDAVNHSGAIDDRKQLLEHILTFMASHPSGKIQDMLQTFVIKTLYYDLAHPPSTFIGEYAFRTADGSNNNPDQPDMGKAGTPYARSVQQANPLPRNQMPDAGLVFDTLLRRDEFRKHPAGLSSLMFAFAALVIHSVFRTDHKRPEINLTSGYVDLAPLYGNDQATQDKVRDKKGRGLLHPDAFAEDRLLLLPPAVCVLLVLFNRNHNYIARRLLEINERGTWSDPSKESPHSHKMLKQDEEIFQIARLCNCAWFAAVVFSDYFSAILGLNRQGSSWSLEPFGEFREEDHQLFERGRGNACSVEFNCLYRWHATTSLEDEEWIKLQFENLFPGMNPEQITLADFYRTAARVEASEPTVEQWTFGNLSRQEDGSFKDSELANILMNATSHHAASFGARGTPPCMRVNEIMGIESNRLWGTCSLNDFRKFLGLKTYSSFREWNPDPKVADAAEKLYGHIDNLELYVGLQAEEIKPVAPGAGLCPGYTIARAILSDAIALTRGDRFFNQDFTPYNLTAWGFADCQRDANGSGFGSTLGRLFLRTLPGQYNETSIYTWFPLIHPEEMEKFLKDLGKLDQYTTERPKPTSDSTTVTNYVEVGEILRDESTFAPDYASRVKEVIKGKGFFAAIGEGEIRTQFLGALTPSAEAVQKIGDYFYKKTRELIEQNSVPLIGTNTRSVNIVSEVLKYVSVHWTAVEIGGIPLKTRQQPHGVYTPKELYDILGEIYQFVFLELEPAKYMVTRERVKEHVEQLSHCIKSSFGGAGSRLSIAGIFGTLFGTKKKNSHSQLLKSLFELGHSTDEVVNEILALMVGTTVELSLALTNVVNLLLVSEENATFRTQARSVDTKDVGALEAYVIEALRIDPPFAGVYRTAKKDQTVGSLNVKEGERLFLDIAGANMNEEAFPNPTTFDATRAPRERYLLGDIAFRVIGAETAPKLIVQVLRAILSFDNVRRGPGQSGDLVRFQNASLPQYRYVYLNEKQLCSPWPTSLVILYDVPA</sequence>
<dbReference type="InterPro" id="IPR036396">
    <property type="entry name" value="Cyt_P450_sf"/>
</dbReference>
<reference evidence="8 9" key="1">
    <citation type="submission" date="2014-04" db="EMBL/GenBank/DDBJ databases">
        <authorList>
            <consortium name="DOE Joint Genome Institute"/>
            <person name="Kuo A."/>
            <person name="Kohler A."/>
            <person name="Costa M.D."/>
            <person name="Nagy L.G."/>
            <person name="Floudas D."/>
            <person name="Copeland A."/>
            <person name="Barry K.W."/>
            <person name="Cichocki N."/>
            <person name="Veneault-Fourrey C."/>
            <person name="LaButti K."/>
            <person name="Lindquist E.A."/>
            <person name="Lipzen A."/>
            <person name="Lundell T."/>
            <person name="Morin E."/>
            <person name="Murat C."/>
            <person name="Sun H."/>
            <person name="Tunlid A."/>
            <person name="Henrissat B."/>
            <person name="Grigoriev I.V."/>
            <person name="Hibbett D.S."/>
            <person name="Martin F."/>
            <person name="Nordberg H.P."/>
            <person name="Cantor M.N."/>
            <person name="Hua S.X."/>
        </authorList>
    </citation>
    <scope>NUCLEOTIDE SEQUENCE [LARGE SCALE GENOMIC DNA]</scope>
    <source>
        <strain evidence="8 9">Marx 270</strain>
    </source>
</reference>
<evidence type="ECO:0000256" key="2">
    <source>
        <dbReference type="ARBA" id="ARBA00022617"/>
    </source>
</evidence>
<reference evidence="9" key="2">
    <citation type="submission" date="2015-01" db="EMBL/GenBank/DDBJ databases">
        <title>Evolutionary Origins and Diversification of the Mycorrhizal Mutualists.</title>
        <authorList>
            <consortium name="DOE Joint Genome Institute"/>
            <consortium name="Mycorrhizal Genomics Consortium"/>
            <person name="Kohler A."/>
            <person name="Kuo A."/>
            <person name="Nagy L.G."/>
            <person name="Floudas D."/>
            <person name="Copeland A."/>
            <person name="Barry K.W."/>
            <person name="Cichocki N."/>
            <person name="Veneault-Fourrey C."/>
            <person name="LaButti K."/>
            <person name="Lindquist E.A."/>
            <person name="Lipzen A."/>
            <person name="Lundell T."/>
            <person name="Morin E."/>
            <person name="Murat C."/>
            <person name="Riley R."/>
            <person name="Ohm R."/>
            <person name="Sun H."/>
            <person name="Tunlid A."/>
            <person name="Henrissat B."/>
            <person name="Grigoriev I.V."/>
            <person name="Hibbett D.S."/>
            <person name="Martin F."/>
        </authorList>
    </citation>
    <scope>NUCLEOTIDE SEQUENCE [LARGE SCALE GENOMIC DNA]</scope>
    <source>
        <strain evidence="9">Marx 270</strain>
    </source>
</reference>
<dbReference type="InterPro" id="IPR050783">
    <property type="entry name" value="Oxylipin_biosynth_metab"/>
</dbReference>
<dbReference type="GO" id="GO:0005506">
    <property type="term" value="F:iron ion binding"/>
    <property type="evidence" value="ECO:0007669"/>
    <property type="project" value="InterPro"/>
</dbReference>
<gene>
    <name evidence="8" type="ORF">M404DRAFT_995264</name>
</gene>
<evidence type="ECO:0000313" key="8">
    <source>
        <dbReference type="EMBL" id="KIO10800.1"/>
    </source>
</evidence>
<dbReference type="InParanoid" id="A0A0C3PAX8"/>
<dbReference type="Gene3D" id="1.10.630.10">
    <property type="entry name" value="Cytochrome P450"/>
    <property type="match status" value="1"/>
</dbReference>
<dbReference type="GO" id="GO:0006979">
    <property type="term" value="P:response to oxidative stress"/>
    <property type="evidence" value="ECO:0007669"/>
    <property type="project" value="InterPro"/>
</dbReference>
<dbReference type="InterPro" id="IPR019791">
    <property type="entry name" value="Haem_peroxidase_animal"/>
</dbReference>
<dbReference type="Pfam" id="PF03098">
    <property type="entry name" value="An_peroxidase"/>
    <property type="match status" value="2"/>
</dbReference>
<keyword evidence="9" id="KW-1185">Reference proteome</keyword>
<dbReference type="STRING" id="870435.A0A0C3PAX8"/>
<proteinExistence type="predicted"/>
<accession>A0A0C3PAX8</accession>
<dbReference type="SUPFAM" id="SSF48113">
    <property type="entry name" value="Heme-dependent peroxidases"/>
    <property type="match status" value="1"/>
</dbReference>
<dbReference type="InterPro" id="IPR010255">
    <property type="entry name" value="Haem_peroxidase_sf"/>
</dbReference>
<dbReference type="GO" id="GO:0004601">
    <property type="term" value="F:peroxidase activity"/>
    <property type="evidence" value="ECO:0007669"/>
    <property type="project" value="InterPro"/>
</dbReference>
<name>A0A0C3PAX8_PISTI</name>
<dbReference type="PANTHER" id="PTHR11903">
    <property type="entry name" value="PROSTAGLANDIN G/H SYNTHASE"/>
    <property type="match status" value="1"/>
</dbReference>
<dbReference type="EMBL" id="KN831951">
    <property type="protein sequence ID" value="KIO10800.1"/>
    <property type="molecule type" value="Genomic_DNA"/>
</dbReference>
<dbReference type="InterPro" id="IPR001128">
    <property type="entry name" value="Cyt_P450"/>
</dbReference>
<dbReference type="OrthoDB" id="823504at2759"/>
<dbReference type="Gene3D" id="1.10.640.10">
    <property type="entry name" value="Haem peroxidase domain superfamily, animal type"/>
    <property type="match status" value="1"/>
</dbReference>
<keyword evidence="5" id="KW-0560">Oxidoreductase</keyword>
<evidence type="ECO:0008006" key="10">
    <source>
        <dbReference type="Google" id="ProtNLM"/>
    </source>
</evidence>
<dbReference type="GO" id="GO:0006631">
    <property type="term" value="P:fatty acid metabolic process"/>
    <property type="evidence" value="ECO:0007669"/>
    <property type="project" value="UniProtKB-ARBA"/>
</dbReference>
<evidence type="ECO:0000313" key="9">
    <source>
        <dbReference type="Proteomes" id="UP000054217"/>
    </source>
</evidence>
<evidence type="ECO:0000256" key="7">
    <source>
        <dbReference type="PIRSR" id="PIRSR619791-2"/>
    </source>
</evidence>
<dbReference type="AlphaFoldDB" id="A0A0C3PAX8"/>
<feature type="binding site" description="axial binding residue" evidence="7">
    <location>
        <position position="376"/>
    </location>
    <ligand>
        <name>heme b</name>
        <dbReference type="ChEBI" id="CHEBI:60344"/>
    </ligand>
    <ligandPart>
        <name>Fe</name>
        <dbReference type="ChEBI" id="CHEBI:18248"/>
    </ligandPart>
</feature>
<dbReference type="Proteomes" id="UP000054217">
    <property type="component" value="Unassembled WGS sequence"/>
</dbReference>
<dbReference type="GO" id="GO:0051213">
    <property type="term" value="F:dioxygenase activity"/>
    <property type="evidence" value="ECO:0007669"/>
    <property type="project" value="UniProtKB-KW"/>
</dbReference>
<dbReference type="CDD" id="cd09817">
    <property type="entry name" value="linoleate_diol_synthase_like"/>
    <property type="match status" value="1"/>
</dbReference>
<evidence type="ECO:0000256" key="3">
    <source>
        <dbReference type="ARBA" id="ARBA00022723"/>
    </source>
</evidence>
<organism evidence="8 9">
    <name type="scientific">Pisolithus tinctorius Marx 270</name>
    <dbReference type="NCBI Taxonomy" id="870435"/>
    <lineage>
        <taxon>Eukaryota</taxon>
        <taxon>Fungi</taxon>
        <taxon>Dikarya</taxon>
        <taxon>Basidiomycota</taxon>
        <taxon>Agaricomycotina</taxon>
        <taxon>Agaricomycetes</taxon>
        <taxon>Agaricomycetidae</taxon>
        <taxon>Boletales</taxon>
        <taxon>Sclerodermatineae</taxon>
        <taxon>Pisolithaceae</taxon>
        <taxon>Pisolithus</taxon>
    </lineage>
</organism>
<dbReference type="InterPro" id="IPR034812">
    <property type="entry name" value="Ppo-like_N"/>
</dbReference>
<dbReference type="SUPFAM" id="SSF48264">
    <property type="entry name" value="Cytochrome P450"/>
    <property type="match status" value="1"/>
</dbReference>
<dbReference type="Pfam" id="PF00067">
    <property type="entry name" value="p450"/>
    <property type="match status" value="1"/>
</dbReference>
<dbReference type="GO" id="GO:0020037">
    <property type="term" value="F:heme binding"/>
    <property type="evidence" value="ECO:0007669"/>
    <property type="project" value="InterPro"/>
</dbReference>
<protein>
    <recommendedName>
        <fullName evidence="10">Linoleate diol synthase</fullName>
    </recommendedName>
</protein>
<dbReference type="PANTHER" id="PTHR11903:SF37">
    <property type="entry name" value="PSI-PRODUCING OXYGENASE A"/>
    <property type="match status" value="1"/>
</dbReference>
<keyword evidence="6 7" id="KW-0408">Iron</keyword>
<comment type="subunit">
    <text evidence="1">Homotetramer.</text>
</comment>
<dbReference type="PRINTS" id="PR00457">
    <property type="entry name" value="ANPEROXIDASE"/>
</dbReference>
<dbReference type="HOGENOM" id="CLU_002329_0_0_1"/>
<evidence type="ECO:0000256" key="6">
    <source>
        <dbReference type="ARBA" id="ARBA00023004"/>
    </source>
</evidence>
<evidence type="ECO:0000256" key="4">
    <source>
        <dbReference type="ARBA" id="ARBA00022964"/>
    </source>
</evidence>
<evidence type="ECO:0000256" key="1">
    <source>
        <dbReference type="ARBA" id="ARBA00011881"/>
    </source>
</evidence>
<dbReference type="GO" id="GO:0004497">
    <property type="term" value="F:monooxygenase activity"/>
    <property type="evidence" value="ECO:0007669"/>
    <property type="project" value="InterPro"/>
</dbReference>
<dbReference type="PROSITE" id="PS50292">
    <property type="entry name" value="PEROXIDASE_3"/>
    <property type="match status" value="1"/>
</dbReference>
<dbReference type="InterPro" id="IPR037120">
    <property type="entry name" value="Haem_peroxidase_sf_animal"/>
</dbReference>
<keyword evidence="2 7" id="KW-0349">Heme</keyword>